<feature type="region of interest" description="Disordered" evidence="1">
    <location>
        <begin position="51"/>
        <end position="119"/>
    </location>
</feature>
<dbReference type="EMBL" id="RAZT01000011">
    <property type="protein sequence ID" value="RKN29572.1"/>
    <property type="molecule type" value="Genomic_DNA"/>
</dbReference>
<evidence type="ECO:0000313" key="4">
    <source>
        <dbReference type="EMBL" id="RKN29572.1"/>
    </source>
</evidence>
<evidence type="ECO:0000313" key="3">
    <source>
        <dbReference type="EMBL" id="RKN14648.1"/>
    </source>
</evidence>
<accession>A0A3A9XXR5</accession>
<dbReference type="RefSeq" id="WP_120683038.1">
    <property type="nucleotide sequence ID" value="NZ_JBFAYG010000002.1"/>
</dbReference>
<protein>
    <recommendedName>
        <fullName evidence="2">Transcription factor zinc-finger domain-containing protein</fullName>
    </recommendedName>
</protein>
<reference evidence="5 6" key="1">
    <citation type="submission" date="2018-09" db="EMBL/GenBank/DDBJ databases">
        <title>Micromonospora sp. nov. MS1-9, isolated from a root of Musa sp.</title>
        <authorList>
            <person name="Kuncharoen N."/>
            <person name="Kudo T."/>
            <person name="Ohkuma M."/>
            <person name="Yuki M."/>
            <person name="Tanasupawat S."/>
        </authorList>
    </citation>
    <scope>NUCLEOTIDE SEQUENCE [LARGE SCALE GENOMIC DNA]</scope>
    <source>
        <strain evidence="4 6">MS1-9</strain>
        <strain evidence="3 5">NGC1-4</strain>
    </source>
</reference>
<organism evidence="4 6">
    <name type="scientific">Micromonospora musae</name>
    <dbReference type="NCBI Taxonomy" id="1894970"/>
    <lineage>
        <taxon>Bacteria</taxon>
        <taxon>Bacillati</taxon>
        <taxon>Actinomycetota</taxon>
        <taxon>Actinomycetes</taxon>
        <taxon>Micromonosporales</taxon>
        <taxon>Micromonosporaceae</taxon>
        <taxon>Micromonospora</taxon>
    </lineage>
</organism>
<dbReference type="AlphaFoldDB" id="A0A3A9XXR5"/>
<evidence type="ECO:0000313" key="5">
    <source>
        <dbReference type="Proteomes" id="UP000271548"/>
    </source>
</evidence>
<dbReference type="Proteomes" id="UP000271548">
    <property type="component" value="Unassembled WGS sequence"/>
</dbReference>
<name>A0A3A9XXR5_9ACTN</name>
<sequence length="131" mass="14265">MMSLTCPKCHGEMRQYERSGVVIDQCGECRGIFLDRGELENLFAAEANWSNQQAGSAAHGQPAHQPAHQPAGYPPPPAPAPHQPGYGAVPPPPPAHGYPPAPAYGHGQQHHGYHGHYRKKKHKSFLDDFFG</sequence>
<feature type="compositionally biased region" description="Low complexity" evidence="1">
    <location>
        <begin position="57"/>
        <end position="71"/>
    </location>
</feature>
<evidence type="ECO:0000313" key="6">
    <source>
        <dbReference type="Proteomes" id="UP000275865"/>
    </source>
</evidence>
<feature type="compositionally biased region" description="Basic residues" evidence="1">
    <location>
        <begin position="108"/>
        <end position="119"/>
    </location>
</feature>
<evidence type="ECO:0000259" key="2">
    <source>
        <dbReference type="Pfam" id="PF13453"/>
    </source>
</evidence>
<keyword evidence="5" id="KW-1185">Reference proteome</keyword>
<dbReference type="Proteomes" id="UP000275865">
    <property type="component" value="Unassembled WGS sequence"/>
</dbReference>
<proteinExistence type="predicted"/>
<feature type="compositionally biased region" description="Pro residues" evidence="1">
    <location>
        <begin position="72"/>
        <end position="82"/>
    </location>
</feature>
<evidence type="ECO:0000256" key="1">
    <source>
        <dbReference type="SAM" id="MobiDB-lite"/>
    </source>
</evidence>
<dbReference type="OrthoDB" id="9814037at2"/>
<dbReference type="InterPro" id="IPR027392">
    <property type="entry name" value="TF_Znf"/>
</dbReference>
<feature type="compositionally biased region" description="Pro residues" evidence="1">
    <location>
        <begin position="89"/>
        <end position="102"/>
    </location>
</feature>
<feature type="domain" description="Transcription factor zinc-finger" evidence="2">
    <location>
        <begin position="5"/>
        <end position="44"/>
    </location>
</feature>
<dbReference type="Pfam" id="PF13453">
    <property type="entry name" value="Zn_ribbon_TFIIB"/>
    <property type="match status" value="1"/>
</dbReference>
<comment type="caution">
    <text evidence="4">The sequence shown here is derived from an EMBL/GenBank/DDBJ whole genome shotgun (WGS) entry which is preliminary data.</text>
</comment>
<gene>
    <name evidence="4" type="ORF">D7044_22275</name>
    <name evidence="3" type="ORF">D7147_28260</name>
</gene>
<dbReference type="EMBL" id="RAZS01000013">
    <property type="protein sequence ID" value="RKN14648.1"/>
    <property type="molecule type" value="Genomic_DNA"/>
</dbReference>